<comment type="caution">
    <text evidence="2">The sequence shown here is derived from an EMBL/GenBank/DDBJ whole genome shotgun (WGS) entry which is preliminary data.</text>
</comment>
<accession>A0AAE0YBT2</accession>
<feature type="region of interest" description="Disordered" evidence="1">
    <location>
        <begin position="1"/>
        <end position="37"/>
    </location>
</feature>
<sequence>MDLRYRPKTVQTRNSSAIQRPGEDPTDPSPDRPISLTSHKGKTLETIIIKSSIVIQTSIVHISKTLEPIINKSPIVIQSNIVFISLKHYPRNHHQQKLSFQASAELDQF</sequence>
<name>A0AAE0YBT2_9GAST</name>
<evidence type="ECO:0000313" key="3">
    <source>
        <dbReference type="Proteomes" id="UP001283361"/>
    </source>
</evidence>
<organism evidence="2 3">
    <name type="scientific">Elysia crispata</name>
    <name type="common">lettuce slug</name>
    <dbReference type="NCBI Taxonomy" id="231223"/>
    <lineage>
        <taxon>Eukaryota</taxon>
        <taxon>Metazoa</taxon>
        <taxon>Spiralia</taxon>
        <taxon>Lophotrochozoa</taxon>
        <taxon>Mollusca</taxon>
        <taxon>Gastropoda</taxon>
        <taxon>Heterobranchia</taxon>
        <taxon>Euthyneura</taxon>
        <taxon>Panpulmonata</taxon>
        <taxon>Sacoglossa</taxon>
        <taxon>Placobranchoidea</taxon>
        <taxon>Plakobranchidae</taxon>
        <taxon>Elysia</taxon>
    </lineage>
</organism>
<evidence type="ECO:0000256" key="1">
    <source>
        <dbReference type="SAM" id="MobiDB-lite"/>
    </source>
</evidence>
<dbReference type="Proteomes" id="UP001283361">
    <property type="component" value="Unassembled WGS sequence"/>
</dbReference>
<gene>
    <name evidence="2" type="ORF">RRG08_054231</name>
</gene>
<proteinExistence type="predicted"/>
<dbReference type="AlphaFoldDB" id="A0AAE0YBT2"/>
<keyword evidence="3" id="KW-1185">Reference proteome</keyword>
<protein>
    <submittedName>
        <fullName evidence="2">Uncharacterized protein</fullName>
    </submittedName>
</protein>
<feature type="compositionally biased region" description="Polar residues" evidence="1">
    <location>
        <begin position="9"/>
        <end position="18"/>
    </location>
</feature>
<reference evidence="2" key="1">
    <citation type="journal article" date="2023" name="G3 (Bethesda)">
        <title>A reference genome for the long-term kleptoplast-retaining sea slug Elysia crispata morphotype clarki.</title>
        <authorList>
            <person name="Eastman K.E."/>
            <person name="Pendleton A.L."/>
            <person name="Shaikh M.A."/>
            <person name="Suttiyut T."/>
            <person name="Ogas R."/>
            <person name="Tomko P."/>
            <person name="Gavelis G."/>
            <person name="Widhalm J.R."/>
            <person name="Wisecaver J.H."/>
        </authorList>
    </citation>
    <scope>NUCLEOTIDE SEQUENCE</scope>
    <source>
        <strain evidence="2">ECLA1</strain>
    </source>
</reference>
<evidence type="ECO:0000313" key="2">
    <source>
        <dbReference type="EMBL" id="KAK3740208.1"/>
    </source>
</evidence>
<dbReference type="EMBL" id="JAWDGP010006482">
    <property type="protein sequence ID" value="KAK3740208.1"/>
    <property type="molecule type" value="Genomic_DNA"/>
</dbReference>